<evidence type="ECO:0000256" key="1">
    <source>
        <dbReference type="SAM" id="MobiDB-lite"/>
    </source>
</evidence>
<organism evidence="2 3">
    <name type="scientific">Monosporascus ibericus</name>
    <dbReference type="NCBI Taxonomy" id="155417"/>
    <lineage>
        <taxon>Eukaryota</taxon>
        <taxon>Fungi</taxon>
        <taxon>Dikarya</taxon>
        <taxon>Ascomycota</taxon>
        <taxon>Pezizomycotina</taxon>
        <taxon>Sordariomycetes</taxon>
        <taxon>Xylariomycetidae</taxon>
        <taxon>Xylariales</taxon>
        <taxon>Xylariales incertae sedis</taxon>
        <taxon>Monosporascus</taxon>
    </lineage>
</organism>
<feature type="region of interest" description="Disordered" evidence="1">
    <location>
        <begin position="1"/>
        <end position="36"/>
    </location>
</feature>
<evidence type="ECO:0000313" key="3">
    <source>
        <dbReference type="Proteomes" id="UP000293360"/>
    </source>
</evidence>
<dbReference type="EMBL" id="QJNU01000004">
    <property type="protein sequence ID" value="RYP11242.1"/>
    <property type="molecule type" value="Genomic_DNA"/>
</dbReference>
<feature type="region of interest" description="Disordered" evidence="1">
    <location>
        <begin position="192"/>
        <end position="232"/>
    </location>
</feature>
<sequence>MGLQQQALPYCSYPGPPPRDNSASNQIGPPGPPSPPYLGIGCGKGYLINCGGGGEGGEHNDDLKPHGDLRTHTNTERHPSEVITDCFVSATTTMTGLFRPASVVADPTSDYQGDGGADLPGSELSLPPPARRVSSFGGRYTHYSMAGLYPTKIGVNVSDPYCVSEDQGCATSAPRRRGRSWKASATLDTLLDPGNMRSQVNQASKNGSSVYESASLAKDQSGWGDKKPLPVR</sequence>
<gene>
    <name evidence="2" type="ORF">DL764_000198</name>
</gene>
<comment type="caution">
    <text evidence="2">The sequence shown here is derived from an EMBL/GenBank/DDBJ whole genome shotgun (WGS) entry which is preliminary data.</text>
</comment>
<keyword evidence="3" id="KW-1185">Reference proteome</keyword>
<feature type="region of interest" description="Disordered" evidence="1">
    <location>
        <begin position="111"/>
        <end position="130"/>
    </location>
</feature>
<accession>A0A4Q4TWD2</accession>
<dbReference type="AlphaFoldDB" id="A0A4Q4TWD2"/>
<dbReference type="Proteomes" id="UP000293360">
    <property type="component" value="Unassembled WGS sequence"/>
</dbReference>
<name>A0A4Q4TWD2_9PEZI</name>
<evidence type="ECO:0000313" key="2">
    <source>
        <dbReference type="EMBL" id="RYP11242.1"/>
    </source>
</evidence>
<feature type="compositionally biased region" description="Polar residues" evidence="1">
    <location>
        <begin position="196"/>
        <end position="212"/>
    </location>
</feature>
<proteinExistence type="predicted"/>
<protein>
    <submittedName>
        <fullName evidence="2">Uncharacterized protein</fullName>
    </submittedName>
</protein>
<reference evidence="2 3" key="1">
    <citation type="submission" date="2018-06" db="EMBL/GenBank/DDBJ databases">
        <title>Complete Genomes of Monosporascus.</title>
        <authorList>
            <person name="Robinson A.J."/>
            <person name="Natvig D.O."/>
        </authorList>
    </citation>
    <scope>NUCLEOTIDE SEQUENCE [LARGE SCALE GENOMIC DNA]</scope>
    <source>
        <strain evidence="2 3">CBS 110550</strain>
    </source>
</reference>